<dbReference type="GO" id="GO:0017089">
    <property type="term" value="F:glycolipid transfer activity"/>
    <property type="evidence" value="ECO:0007669"/>
    <property type="project" value="TreeGrafter"/>
</dbReference>
<dbReference type="InterPro" id="IPR052363">
    <property type="entry name" value="LPS_export_LptC"/>
</dbReference>
<dbReference type="OrthoDB" id="5731914at2"/>
<dbReference type="GO" id="GO:0005886">
    <property type="term" value="C:plasma membrane"/>
    <property type="evidence" value="ECO:0007669"/>
    <property type="project" value="InterPro"/>
</dbReference>
<keyword evidence="5" id="KW-0472">Membrane</keyword>
<dbReference type="GO" id="GO:0015221">
    <property type="term" value="F:lipopolysaccharide transmembrane transporter activity"/>
    <property type="evidence" value="ECO:0007669"/>
    <property type="project" value="InterPro"/>
</dbReference>
<gene>
    <name evidence="6" type="ORF">AUP74_00001</name>
</gene>
<dbReference type="RefSeq" id="WP_069945759.1">
    <property type="nucleotide sequence ID" value="NZ_CP014143.1"/>
</dbReference>
<dbReference type="GO" id="GO:0030288">
    <property type="term" value="C:outer membrane-bounded periplasmic space"/>
    <property type="evidence" value="ECO:0007669"/>
    <property type="project" value="TreeGrafter"/>
</dbReference>
<dbReference type="InterPro" id="IPR026265">
    <property type="entry name" value="LptC"/>
</dbReference>
<evidence type="ECO:0000256" key="4">
    <source>
        <dbReference type="ARBA" id="ARBA00022989"/>
    </source>
</evidence>
<dbReference type="Proteomes" id="UP000095672">
    <property type="component" value="Chromosome"/>
</dbReference>
<evidence type="ECO:0000313" key="6">
    <source>
        <dbReference type="EMBL" id="AOS95481.1"/>
    </source>
</evidence>
<dbReference type="Pfam" id="PF06835">
    <property type="entry name" value="LptC"/>
    <property type="match status" value="1"/>
</dbReference>
<dbReference type="PANTHER" id="PTHR37481">
    <property type="entry name" value="LIPOPOLYSACCHARIDE EXPORT SYSTEM PROTEIN LPTC"/>
    <property type="match status" value="1"/>
</dbReference>
<dbReference type="KEGG" id="micc:AUP74_00001"/>
<evidence type="ECO:0000313" key="7">
    <source>
        <dbReference type="Proteomes" id="UP000095672"/>
    </source>
</evidence>
<sequence precursor="true">MRTWLPLAIVVALISVGLWFSESPPEQLLGKRPTPKEYNRAADLIIRGAKTRHFNTDGKLAYRVDADSITYFQFARRDRANLNEPRIVFYQGDAPRWRTESRKGVAHNNGQQVVLRGDVNIWELPEAGGIHLQTPAITIKPRQEYAETDKIVKIAAGANRTEGRGLRAFLKEDRVEILSEVQSIYETQ</sequence>
<evidence type="ECO:0000256" key="3">
    <source>
        <dbReference type="ARBA" id="ARBA00022692"/>
    </source>
</evidence>
<evidence type="ECO:0000256" key="5">
    <source>
        <dbReference type="ARBA" id="ARBA00023136"/>
    </source>
</evidence>
<keyword evidence="1" id="KW-1003">Cell membrane</keyword>
<keyword evidence="4" id="KW-1133">Transmembrane helix</keyword>
<evidence type="ECO:0000256" key="2">
    <source>
        <dbReference type="ARBA" id="ARBA00022519"/>
    </source>
</evidence>
<dbReference type="PATRIC" id="fig|1769779.3.peg.1"/>
<organism evidence="6 7">
    <name type="scientific">Microbulbifer aggregans</name>
    <dbReference type="NCBI Taxonomy" id="1769779"/>
    <lineage>
        <taxon>Bacteria</taxon>
        <taxon>Pseudomonadati</taxon>
        <taxon>Pseudomonadota</taxon>
        <taxon>Gammaproteobacteria</taxon>
        <taxon>Cellvibrionales</taxon>
        <taxon>Microbulbiferaceae</taxon>
        <taxon>Microbulbifer</taxon>
    </lineage>
</organism>
<keyword evidence="2" id="KW-0997">Cell inner membrane</keyword>
<dbReference type="InterPro" id="IPR010664">
    <property type="entry name" value="LipoPS_assembly_LptC-rel"/>
</dbReference>
<dbReference type="PANTHER" id="PTHR37481:SF1">
    <property type="entry name" value="LIPOPOLYSACCHARIDE EXPORT SYSTEM PROTEIN LPTC"/>
    <property type="match status" value="1"/>
</dbReference>
<protein>
    <submittedName>
        <fullName evidence="6">Lipopolysaccharide exporter periplasmic protein</fullName>
    </submittedName>
</protein>
<accession>A0A1C9W2W4</accession>
<dbReference type="Gene3D" id="2.60.450.10">
    <property type="entry name" value="Lipopolysaccharide (LPS) transport protein A like domain"/>
    <property type="match status" value="1"/>
</dbReference>
<keyword evidence="3" id="KW-0812">Transmembrane</keyword>
<dbReference type="STRING" id="1769779.AUP74_00001"/>
<evidence type="ECO:0000256" key="1">
    <source>
        <dbReference type="ARBA" id="ARBA00022475"/>
    </source>
</evidence>
<proteinExistence type="predicted"/>
<keyword evidence="7" id="KW-1185">Reference proteome</keyword>
<dbReference type="AlphaFoldDB" id="A0A1C9W2W4"/>
<dbReference type="NCBIfam" id="TIGR04409">
    <property type="entry name" value="LptC_YrbK"/>
    <property type="match status" value="1"/>
</dbReference>
<dbReference type="EMBL" id="CP014143">
    <property type="protein sequence ID" value="AOS95481.1"/>
    <property type="molecule type" value="Genomic_DNA"/>
</dbReference>
<name>A0A1C9W2W4_9GAMM</name>
<reference evidence="7" key="1">
    <citation type="submission" date="2016-01" db="EMBL/GenBank/DDBJ databases">
        <title>Complete genome sequence of Microbulbifer sp. CCB-MM1, a halophile isolated from Matang Mangrove Forest, Perak.</title>
        <authorList>
            <person name="Moh T.H."/>
            <person name="Dinesh B."/>
            <person name="Lau N.-S."/>
            <person name="Go F."/>
            <person name="Alexander Chong S.-C."/>
        </authorList>
    </citation>
    <scope>NUCLEOTIDE SEQUENCE [LARGE SCALE GENOMIC DNA]</scope>
    <source>
        <strain evidence="7">CCB-MM1</strain>
    </source>
</reference>